<dbReference type="Proteomes" id="UP000756132">
    <property type="component" value="Chromosome 10"/>
</dbReference>
<dbReference type="OMA" id="YQQVTRF"/>
<dbReference type="InterPro" id="IPR050438">
    <property type="entry name" value="LMW_PTPase"/>
</dbReference>
<evidence type="ECO:0000313" key="7">
    <source>
        <dbReference type="Proteomes" id="UP000756132"/>
    </source>
</evidence>
<dbReference type="PANTHER" id="PTHR11717:SF7">
    <property type="entry name" value="LOW MOLECULAR WEIGHT PHOSPHOTYROSINE PROTEIN PHOSPHATASE"/>
    <property type="match status" value="1"/>
</dbReference>
<keyword evidence="3" id="KW-0904">Protein phosphatase</keyword>
<protein>
    <submittedName>
        <fullName evidence="6">Low molecular weight phosphotyrosine protein phosphatase</fullName>
    </submittedName>
</protein>
<reference evidence="6" key="2">
    <citation type="journal article" date="2022" name="Microb. Genom.">
        <title>A chromosome-scale genome assembly of the tomato pathogen Cladosporium fulvum reveals a compartmentalized genome architecture and the presence of a dispensable chromosome.</title>
        <authorList>
            <person name="Zaccaron A.Z."/>
            <person name="Chen L.H."/>
            <person name="Samaras A."/>
            <person name="Stergiopoulos I."/>
        </authorList>
    </citation>
    <scope>NUCLEOTIDE SEQUENCE</scope>
    <source>
        <strain evidence="6">Race5_Kim</strain>
    </source>
</reference>
<dbReference type="AlphaFoldDB" id="A0A9Q8PHP0"/>
<dbReference type="OrthoDB" id="3388at2759"/>
<dbReference type="RefSeq" id="XP_047766972.1">
    <property type="nucleotide sequence ID" value="XM_047910995.1"/>
</dbReference>
<sequence length="187" mass="20928">MATSSTAGAEKVSVLFVCLGNICRSPMAEGVFRHLTNFGGDEQHPLIKDIDSCGTGAYHAGDKPDSRTLSVLEDNGLTDYKHKARRVKVPEDFERFDYVLAMDEDNFIDLRDSVKRAKKSGKLDNEVLQKVHMFGEFGGKDSREPIVDPWYDGGRKGFEVAYEQVLRMGKGLLQHIENEAKKSKSEL</sequence>
<name>A0A9Q8PHP0_PASFU</name>
<dbReference type="SUPFAM" id="SSF52788">
    <property type="entry name" value="Phosphotyrosine protein phosphatases I"/>
    <property type="match status" value="1"/>
</dbReference>
<accession>A0A9Q8PHP0</accession>
<dbReference type="InterPro" id="IPR023485">
    <property type="entry name" value="Ptyr_pPase"/>
</dbReference>
<evidence type="ECO:0000256" key="2">
    <source>
        <dbReference type="ARBA" id="ARBA00022801"/>
    </source>
</evidence>
<dbReference type="GeneID" id="71991725"/>
<dbReference type="Pfam" id="PF01451">
    <property type="entry name" value="LMWPc"/>
    <property type="match status" value="1"/>
</dbReference>
<evidence type="ECO:0000256" key="1">
    <source>
        <dbReference type="ARBA" id="ARBA00011063"/>
    </source>
</evidence>
<evidence type="ECO:0000313" key="6">
    <source>
        <dbReference type="EMBL" id="UJO22606.1"/>
    </source>
</evidence>
<dbReference type="GO" id="GO:0004725">
    <property type="term" value="F:protein tyrosine phosphatase activity"/>
    <property type="evidence" value="ECO:0007669"/>
    <property type="project" value="InterPro"/>
</dbReference>
<dbReference type="PANTHER" id="PTHR11717">
    <property type="entry name" value="LOW MOLECULAR WEIGHT PROTEIN TYROSINE PHOSPHATASE"/>
    <property type="match status" value="1"/>
</dbReference>
<keyword evidence="2" id="KW-0378">Hydrolase</keyword>
<comment type="similarity">
    <text evidence="1">Belongs to the low molecular weight phosphotyrosine protein phosphatase family.</text>
</comment>
<dbReference type="SMART" id="SM00226">
    <property type="entry name" value="LMWPc"/>
    <property type="match status" value="1"/>
</dbReference>
<feature type="domain" description="Phosphotyrosine protein phosphatase I" evidence="5">
    <location>
        <begin position="12"/>
        <end position="175"/>
    </location>
</feature>
<dbReference type="CDD" id="cd16343">
    <property type="entry name" value="LMWPTP"/>
    <property type="match status" value="1"/>
</dbReference>
<organism evidence="6 7">
    <name type="scientific">Passalora fulva</name>
    <name type="common">Tomato leaf mold</name>
    <name type="synonym">Cladosporium fulvum</name>
    <dbReference type="NCBI Taxonomy" id="5499"/>
    <lineage>
        <taxon>Eukaryota</taxon>
        <taxon>Fungi</taxon>
        <taxon>Dikarya</taxon>
        <taxon>Ascomycota</taxon>
        <taxon>Pezizomycotina</taxon>
        <taxon>Dothideomycetes</taxon>
        <taxon>Dothideomycetidae</taxon>
        <taxon>Mycosphaerellales</taxon>
        <taxon>Mycosphaerellaceae</taxon>
        <taxon>Fulvia</taxon>
    </lineage>
</organism>
<evidence type="ECO:0000259" key="5">
    <source>
        <dbReference type="SMART" id="SM00226"/>
    </source>
</evidence>
<dbReference type="InterPro" id="IPR017867">
    <property type="entry name" value="Tyr_phospatase_low_mol_wt"/>
</dbReference>
<feature type="active site" evidence="4">
    <location>
        <position position="24"/>
    </location>
</feature>
<evidence type="ECO:0000256" key="4">
    <source>
        <dbReference type="PIRSR" id="PIRSR617867-1"/>
    </source>
</evidence>
<feature type="active site" description="Nucleophile" evidence="4">
    <location>
        <position position="18"/>
    </location>
</feature>
<proteinExistence type="inferred from homology"/>
<feature type="active site" description="Proton donor" evidence="4">
    <location>
        <position position="148"/>
    </location>
</feature>
<dbReference type="InterPro" id="IPR036196">
    <property type="entry name" value="Ptyr_pPase_sf"/>
</dbReference>
<dbReference type="EMBL" id="CP090172">
    <property type="protein sequence ID" value="UJO22606.1"/>
    <property type="molecule type" value="Genomic_DNA"/>
</dbReference>
<evidence type="ECO:0000256" key="3">
    <source>
        <dbReference type="ARBA" id="ARBA00022912"/>
    </source>
</evidence>
<dbReference type="KEGG" id="ffu:CLAFUR5_11847"/>
<dbReference type="PRINTS" id="PR00719">
    <property type="entry name" value="LMWPTPASE"/>
</dbReference>
<gene>
    <name evidence="6" type="ORF">CLAFUR5_11847</name>
</gene>
<dbReference type="Gene3D" id="3.40.50.2300">
    <property type="match status" value="1"/>
</dbReference>
<reference evidence="6" key="1">
    <citation type="submission" date="2021-12" db="EMBL/GenBank/DDBJ databases">
        <authorList>
            <person name="Zaccaron A."/>
            <person name="Stergiopoulos I."/>
        </authorList>
    </citation>
    <scope>NUCLEOTIDE SEQUENCE</scope>
    <source>
        <strain evidence="6">Race5_Kim</strain>
    </source>
</reference>
<keyword evidence="7" id="KW-1185">Reference proteome</keyword>